<dbReference type="EMBL" id="QBIY01012933">
    <property type="protein sequence ID" value="RXN13932.1"/>
    <property type="molecule type" value="Genomic_DNA"/>
</dbReference>
<organism evidence="1 2">
    <name type="scientific">Labeo rohita</name>
    <name type="common">Indian major carp</name>
    <name type="synonym">Cyprinus rohita</name>
    <dbReference type="NCBI Taxonomy" id="84645"/>
    <lineage>
        <taxon>Eukaryota</taxon>
        <taxon>Metazoa</taxon>
        <taxon>Chordata</taxon>
        <taxon>Craniata</taxon>
        <taxon>Vertebrata</taxon>
        <taxon>Euteleostomi</taxon>
        <taxon>Actinopterygii</taxon>
        <taxon>Neopterygii</taxon>
        <taxon>Teleostei</taxon>
        <taxon>Ostariophysi</taxon>
        <taxon>Cypriniformes</taxon>
        <taxon>Cyprinidae</taxon>
        <taxon>Labeoninae</taxon>
        <taxon>Labeonini</taxon>
        <taxon>Labeo</taxon>
    </lineage>
</organism>
<dbReference type="AlphaFoldDB" id="A0A498M388"/>
<dbReference type="Proteomes" id="UP000290572">
    <property type="component" value="Unassembled WGS sequence"/>
</dbReference>
<evidence type="ECO:0000313" key="1">
    <source>
        <dbReference type="EMBL" id="RXN13932.1"/>
    </source>
</evidence>
<keyword evidence="2" id="KW-1185">Reference proteome</keyword>
<reference evidence="1 2" key="1">
    <citation type="submission" date="2018-03" db="EMBL/GenBank/DDBJ databases">
        <title>Draft genome sequence of Rohu Carp (Labeo rohita).</title>
        <authorList>
            <person name="Das P."/>
            <person name="Kushwaha B."/>
            <person name="Joshi C.G."/>
            <person name="Kumar D."/>
            <person name="Nagpure N.S."/>
            <person name="Sahoo L."/>
            <person name="Das S.P."/>
            <person name="Bit A."/>
            <person name="Patnaik S."/>
            <person name="Meher P.K."/>
            <person name="Jayasankar P."/>
            <person name="Koringa P.G."/>
            <person name="Patel N.V."/>
            <person name="Hinsu A.T."/>
            <person name="Kumar R."/>
            <person name="Pandey M."/>
            <person name="Agarwal S."/>
            <person name="Srivastava S."/>
            <person name="Singh M."/>
            <person name="Iquebal M.A."/>
            <person name="Jaiswal S."/>
            <person name="Angadi U.B."/>
            <person name="Kumar N."/>
            <person name="Raza M."/>
            <person name="Shah T.M."/>
            <person name="Rai A."/>
            <person name="Jena J.K."/>
        </authorList>
    </citation>
    <scope>NUCLEOTIDE SEQUENCE [LARGE SCALE GENOMIC DNA]</scope>
    <source>
        <strain evidence="1">DASCIFA01</strain>
        <tissue evidence="1">Testis</tissue>
    </source>
</reference>
<sequence length="92" mass="9706">MCPAAAKTLGSDISLLSKLCRTTTHLANKAYAADSEAASVLHAMAVLQVFQAKLLQMVEGRALTPNVVNDLRAAMDFVLMAMKHAAHAIGKA</sequence>
<gene>
    <name evidence="1" type="ORF">ROHU_009342</name>
</gene>
<accession>A0A498M388</accession>
<protein>
    <submittedName>
        <fullName evidence="1">Guanylate cyclase 2G-like protein</fullName>
    </submittedName>
</protein>
<evidence type="ECO:0000313" key="2">
    <source>
        <dbReference type="Proteomes" id="UP000290572"/>
    </source>
</evidence>
<proteinExistence type="predicted"/>
<name>A0A498M388_LABRO</name>
<comment type="caution">
    <text evidence="1">The sequence shown here is derived from an EMBL/GenBank/DDBJ whole genome shotgun (WGS) entry which is preliminary data.</text>
</comment>